<dbReference type="RefSeq" id="WP_075323797.1">
    <property type="nucleotide sequence ID" value="NZ_MXAV01000059.1"/>
</dbReference>
<reference evidence="1 2" key="1">
    <citation type="submission" date="2017-03" db="EMBL/GenBank/DDBJ databases">
        <title>Draft genime sequence of the acidophilic sulfur-oxidizing bacterium Acidithiobacillus sp. SH, isolated from seawater.</title>
        <authorList>
            <person name="Sharmin S."/>
            <person name="Tokuhisa M."/>
            <person name="Kanao T."/>
            <person name="Kamimura K."/>
        </authorList>
    </citation>
    <scope>NUCLEOTIDE SEQUENCE [LARGE SCALE GENOMIC DNA]</scope>
    <source>
        <strain evidence="1 2">SH</strain>
    </source>
</reference>
<accession>A0A2I1DHW4</accession>
<dbReference type="AlphaFoldDB" id="A0A2I1DHW4"/>
<gene>
    <name evidence="1" type="ORF">B1757_14785</name>
</gene>
<sequence length="86" mass="9822">MPTIDHIDAARVVIYLNDHRPAHVHVIKGDSKAVFILHCPKGPPELRESIGFSRAEIRHLLEESISRLALFCGEWERYHGPSRQNS</sequence>
<organism evidence="1 2">
    <name type="scientific">Acidithiobacillus marinus</name>
    <dbReference type="NCBI Taxonomy" id="187490"/>
    <lineage>
        <taxon>Bacteria</taxon>
        <taxon>Pseudomonadati</taxon>
        <taxon>Pseudomonadota</taxon>
        <taxon>Acidithiobacillia</taxon>
        <taxon>Acidithiobacillales</taxon>
        <taxon>Acidithiobacillaceae</taxon>
        <taxon>Acidithiobacillus</taxon>
    </lineage>
</organism>
<dbReference type="Pfam" id="PF13711">
    <property type="entry name" value="DUF4160"/>
    <property type="match status" value="1"/>
</dbReference>
<dbReference type="Proteomes" id="UP000234329">
    <property type="component" value="Unassembled WGS sequence"/>
</dbReference>
<dbReference type="InParanoid" id="A0A2I1DHW4"/>
<evidence type="ECO:0000313" key="1">
    <source>
        <dbReference type="EMBL" id="PKY09466.1"/>
    </source>
</evidence>
<protein>
    <recommendedName>
        <fullName evidence="3">DUF4160 domain-containing protein</fullName>
    </recommendedName>
</protein>
<dbReference type="InterPro" id="IPR025427">
    <property type="entry name" value="DUF4160"/>
</dbReference>
<name>A0A2I1DHW4_9PROT</name>
<comment type="caution">
    <text evidence="1">The sequence shown here is derived from an EMBL/GenBank/DDBJ whole genome shotgun (WGS) entry which is preliminary data.</text>
</comment>
<keyword evidence="2" id="KW-1185">Reference proteome</keyword>
<evidence type="ECO:0008006" key="3">
    <source>
        <dbReference type="Google" id="ProtNLM"/>
    </source>
</evidence>
<evidence type="ECO:0000313" key="2">
    <source>
        <dbReference type="Proteomes" id="UP000234329"/>
    </source>
</evidence>
<dbReference type="EMBL" id="MXAV01000059">
    <property type="protein sequence ID" value="PKY09466.1"/>
    <property type="molecule type" value="Genomic_DNA"/>
</dbReference>
<dbReference type="OrthoDB" id="122670at2"/>
<proteinExistence type="predicted"/>